<evidence type="ECO:0000313" key="3">
    <source>
        <dbReference type="EMBL" id="MDR7097445.1"/>
    </source>
</evidence>
<dbReference type="InterPro" id="IPR006311">
    <property type="entry name" value="TAT_signal"/>
</dbReference>
<keyword evidence="3" id="KW-0675">Receptor</keyword>
<accession>A0ABU1VJF4</accession>
<dbReference type="Pfam" id="PF03401">
    <property type="entry name" value="TctC"/>
    <property type="match status" value="1"/>
</dbReference>
<name>A0ABU1VJF4_9BURK</name>
<gene>
    <name evidence="3" type="ORF">J2X09_005221</name>
</gene>
<dbReference type="CDD" id="cd07012">
    <property type="entry name" value="PBP2_Bug_TTT"/>
    <property type="match status" value="1"/>
</dbReference>
<evidence type="ECO:0000256" key="2">
    <source>
        <dbReference type="SAM" id="SignalP"/>
    </source>
</evidence>
<dbReference type="PIRSF" id="PIRSF017082">
    <property type="entry name" value="YflP"/>
    <property type="match status" value="1"/>
</dbReference>
<sequence length="323" mass="33703">MTHRRDFLLGSTLSVLTASWASAQSEAYPNRPIRFIYTYGPGGPGDALARLLGTQMSPLLGQPIVVENRTGASGSVGLMAGAKSAADGHTFVITTATTVVHAPFVTRNKAFDPLTSVLPVANVASQPQALVAHPSVPASDFPSLVEWARNQPGGVDVAIAGVAPEVGLAMIAKQTGVNLVRVPYRGAAAGLQAVMGGEVKLLFVAPPPSVNDLAKQGRVKLIAVSSAEASPLLPGVQPIGKHVPGFVQDINYAIWAPPETPAHIVAKVSEIIQRIASTSSFSEQLQAMGLTAAPSSASSLHKLMQNEVVTLQRAMELITIKYD</sequence>
<feature type="chain" id="PRO_5046550238" evidence="2">
    <location>
        <begin position="24"/>
        <end position="323"/>
    </location>
</feature>
<comment type="similarity">
    <text evidence="1">Belongs to the UPF0065 (bug) family.</text>
</comment>
<reference evidence="3 4" key="1">
    <citation type="submission" date="2023-07" db="EMBL/GenBank/DDBJ databases">
        <title>Sorghum-associated microbial communities from plants grown in Nebraska, USA.</title>
        <authorList>
            <person name="Schachtman D."/>
        </authorList>
    </citation>
    <scope>NUCLEOTIDE SEQUENCE [LARGE SCALE GENOMIC DNA]</scope>
    <source>
        <strain evidence="3 4">BE240</strain>
    </source>
</reference>
<dbReference type="EMBL" id="JAVDWE010000026">
    <property type="protein sequence ID" value="MDR7097445.1"/>
    <property type="molecule type" value="Genomic_DNA"/>
</dbReference>
<proteinExistence type="inferred from homology"/>
<feature type="signal peptide" evidence="2">
    <location>
        <begin position="1"/>
        <end position="23"/>
    </location>
</feature>
<protein>
    <submittedName>
        <fullName evidence="3">Tripartite-type tricarboxylate transporter receptor subunit TctC</fullName>
    </submittedName>
</protein>
<dbReference type="Gene3D" id="3.40.190.10">
    <property type="entry name" value="Periplasmic binding protein-like II"/>
    <property type="match status" value="1"/>
</dbReference>
<dbReference type="RefSeq" id="WP_204735832.1">
    <property type="nucleotide sequence ID" value="NZ_JAVDWE010000026.1"/>
</dbReference>
<comment type="caution">
    <text evidence="3">The sequence shown here is derived from an EMBL/GenBank/DDBJ whole genome shotgun (WGS) entry which is preliminary data.</text>
</comment>
<dbReference type="InterPro" id="IPR005064">
    <property type="entry name" value="BUG"/>
</dbReference>
<keyword evidence="4" id="KW-1185">Reference proteome</keyword>
<dbReference type="PANTHER" id="PTHR42928">
    <property type="entry name" value="TRICARBOXYLATE-BINDING PROTEIN"/>
    <property type="match status" value="1"/>
</dbReference>
<organism evidence="3 4">
    <name type="scientific">Hydrogenophaga laconesensis</name>
    <dbReference type="NCBI Taxonomy" id="1805971"/>
    <lineage>
        <taxon>Bacteria</taxon>
        <taxon>Pseudomonadati</taxon>
        <taxon>Pseudomonadota</taxon>
        <taxon>Betaproteobacteria</taxon>
        <taxon>Burkholderiales</taxon>
        <taxon>Comamonadaceae</taxon>
        <taxon>Hydrogenophaga</taxon>
    </lineage>
</organism>
<dbReference type="PANTHER" id="PTHR42928:SF5">
    <property type="entry name" value="BLR1237 PROTEIN"/>
    <property type="match status" value="1"/>
</dbReference>
<evidence type="ECO:0000256" key="1">
    <source>
        <dbReference type="ARBA" id="ARBA00006987"/>
    </source>
</evidence>
<dbReference type="InterPro" id="IPR042100">
    <property type="entry name" value="Bug_dom1"/>
</dbReference>
<evidence type="ECO:0000313" key="4">
    <source>
        <dbReference type="Proteomes" id="UP001265550"/>
    </source>
</evidence>
<dbReference type="Gene3D" id="3.40.190.150">
    <property type="entry name" value="Bordetella uptake gene, domain 1"/>
    <property type="match status" value="1"/>
</dbReference>
<keyword evidence="2" id="KW-0732">Signal</keyword>
<dbReference type="Proteomes" id="UP001265550">
    <property type="component" value="Unassembled WGS sequence"/>
</dbReference>
<dbReference type="PROSITE" id="PS51318">
    <property type="entry name" value="TAT"/>
    <property type="match status" value="1"/>
</dbReference>